<feature type="compositionally biased region" description="Polar residues" evidence="2">
    <location>
        <begin position="254"/>
        <end position="273"/>
    </location>
</feature>
<evidence type="ECO:0000256" key="2">
    <source>
        <dbReference type="SAM" id="MobiDB-lite"/>
    </source>
</evidence>
<dbReference type="PANTHER" id="PTHR36842">
    <property type="entry name" value="PROTEIN TOLB HOMOLOG"/>
    <property type="match status" value="1"/>
</dbReference>
<evidence type="ECO:0000256" key="3">
    <source>
        <dbReference type="SAM" id="SignalP"/>
    </source>
</evidence>
<dbReference type="EMBL" id="JANCPR020000009">
    <property type="protein sequence ID" value="MDJ1132494.1"/>
    <property type="molecule type" value="Genomic_DNA"/>
</dbReference>
<evidence type="ECO:0000256" key="1">
    <source>
        <dbReference type="ARBA" id="ARBA00009820"/>
    </source>
</evidence>
<feature type="signal peptide" evidence="3">
    <location>
        <begin position="1"/>
        <end position="27"/>
    </location>
</feature>
<organism evidence="4 5">
    <name type="scientific">Streptomyces iconiensis</name>
    <dbReference type="NCBI Taxonomy" id="1384038"/>
    <lineage>
        <taxon>Bacteria</taxon>
        <taxon>Bacillati</taxon>
        <taxon>Actinomycetota</taxon>
        <taxon>Actinomycetes</taxon>
        <taxon>Kitasatosporales</taxon>
        <taxon>Streptomycetaceae</taxon>
        <taxon>Streptomyces</taxon>
    </lineage>
</organism>
<feature type="region of interest" description="Disordered" evidence="2">
    <location>
        <begin position="31"/>
        <end position="64"/>
    </location>
</feature>
<evidence type="ECO:0000313" key="5">
    <source>
        <dbReference type="Proteomes" id="UP001214441"/>
    </source>
</evidence>
<proteinExistence type="inferred from homology"/>
<comment type="similarity">
    <text evidence="1">Belongs to the TolB family.</text>
</comment>
<feature type="chain" id="PRO_5046744076" description="WD40-like Beta Propeller Repeat" evidence="3">
    <location>
        <begin position="28"/>
        <end position="406"/>
    </location>
</feature>
<evidence type="ECO:0008006" key="6">
    <source>
        <dbReference type="Google" id="ProtNLM"/>
    </source>
</evidence>
<feature type="region of interest" description="Disordered" evidence="2">
    <location>
        <begin position="254"/>
        <end position="275"/>
    </location>
</feature>
<evidence type="ECO:0000313" key="4">
    <source>
        <dbReference type="EMBL" id="MDJ1132494.1"/>
    </source>
</evidence>
<reference evidence="4 5" key="1">
    <citation type="submission" date="2023-05" db="EMBL/GenBank/DDBJ databases">
        <title>Streptantibioticus silvisoli sp. nov., acidotolerant actinomycetes 1 from pine litter.</title>
        <authorList>
            <person name="Swiecimska M."/>
            <person name="Golinska P."/>
            <person name="Sangal V."/>
            <person name="Wachnowicz B."/>
            <person name="Goodfellow M."/>
        </authorList>
    </citation>
    <scope>NUCLEOTIDE SEQUENCE [LARGE SCALE GENOMIC DNA]</scope>
    <source>
        <strain evidence="4 5">DSM 42109</strain>
    </source>
</reference>
<sequence>MRNAKRAALGAALVSAVTATFAVPALAAPGDTAAEKAATPRTERISVAADGTEANGPSREASVSRDGTLAVFTSEASNLVAGDDNGAADIFVKTLASGKTERIAVAGRTASEPVLSADGKVVAFTTEDGGGDRRVHTHDLATGKTEQIKTPTISYDVQGRNPAISADGKYVAFIGTPPPGEEENAWIYLKDREGGGTRAFAHSKPDWQDRTVSDLTMDDKATRFSYRYNFTTGPRADCCDVFVRDLTNSALTQLDGKSTSDQQRGRDSTQPVTTADGRFVTFQSGDDGLVPGDNDKAVNAFVWNAETGKLRRVPGRHGKGSFSRSPVPSPDGKALLYAGEGTSPTYLLDLTTSAPARQITPNPAGNYVETTPHALSNAAKTVAYATPDALTTKDTNEDWDIYVAHA</sequence>
<keyword evidence="5" id="KW-1185">Reference proteome</keyword>
<dbReference type="InterPro" id="IPR011659">
    <property type="entry name" value="WD40"/>
</dbReference>
<dbReference type="Gene3D" id="2.120.10.30">
    <property type="entry name" value="TolB, C-terminal domain"/>
    <property type="match status" value="2"/>
</dbReference>
<dbReference type="Pfam" id="PF07676">
    <property type="entry name" value="PD40"/>
    <property type="match status" value="1"/>
</dbReference>
<dbReference type="SUPFAM" id="SSF82171">
    <property type="entry name" value="DPP6 N-terminal domain-like"/>
    <property type="match status" value="1"/>
</dbReference>
<accession>A0ABT6ZTV7</accession>
<comment type="caution">
    <text evidence="4">The sequence shown here is derived from an EMBL/GenBank/DDBJ whole genome shotgun (WGS) entry which is preliminary data.</text>
</comment>
<protein>
    <recommendedName>
        <fullName evidence="6">WD40-like Beta Propeller Repeat</fullName>
    </recommendedName>
</protein>
<dbReference type="InterPro" id="IPR011042">
    <property type="entry name" value="6-blade_b-propeller_TolB-like"/>
</dbReference>
<dbReference type="Proteomes" id="UP001214441">
    <property type="component" value="Unassembled WGS sequence"/>
</dbReference>
<dbReference type="RefSeq" id="WP_274044152.1">
    <property type="nucleotide sequence ID" value="NZ_JANCPR020000009.1"/>
</dbReference>
<keyword evidence="3" id="KW-0732">Signal</keyword>
<name>A0ABT6ZTV7_9ACTN</name>
<gene>
    <name evidence="4" type="ORF">NMN56_011140</name>
</gene>